<dbReference type="KEGG" id="brh:RBRH_03690"/>
<reference evidence="3 4" key="1">
    <citation type="journal article" date="2011" name="J. Bacteriol.">
        <title>Complete genome sequence of Burkholderia rhizoxinica, an endosymbiont of Rhizopus microsporus.</title>
        <authorList>
            <person name="Lackner G."/>
            <person name="Moebius N."/>
            <person name="Partida-Martinez L."/>
            <person name="Hertweck C."/>
        </authorList>
    </citation>
    <scope>NUCLEOTIDE SEQUENCE [LARGE SCALE GENOMIC DNA]</scope>
    <source>
        <strain evidence="4">DSM 19002 / CIP 109453 / HKI 454</strain>
    </source>
</reference>
<name>E5AQN2_MYCRK</name>
<dbReference type="PANTHER" id="PTHR37298">
    <property type="entry name" value="UPF0111 PROTEIN YKAA"/>
    <property type="match status" value="1"/>
</dbReference>
<keyword evidence="2" id="KW-0175">Coiled coil</keyword>
<protein>
    <submittedName>
        <fullName evidence="3">Putative pit accessory protein</fullName>
    </submittedName>
</protein>
<evidence type="ECO:0000313" key="4">
    <source>
        <dbReference type="Proteomes" id="UP000007437"/>
    </source>
</evidence>
<evidence type="ECO:0000313" key="3">
    <source>
        <dbReference type="EMBL" id="CBW74914.1"/>
    </source>
</evidence>
<accession>E5AQN2</accession>
<dbReference type="Proteomes" id="UP000007437">
    <property type="component" value="Chromosome"/>
</dbReference>
<sequence>MLACRRSTAANSRDVSLTSPIYARSIARATLVLRCAAAARILHIAQAGDAQVQYCTFVSAPITSEGFMFGRFMPTEGKFFEIFNAHAKCMVDASLELERLIEDLPNAEVHKQNVQANEKRADKLTHECIDLLHKTFITPLDRDEVHKLITTMDDILDLMEDVATAVSLYDVRAVTSEANELAHVCRLTCERVQTAVGLLHDMKRASAILKACEEIDRYESDADRLLRSAMSKLFREEDDVKTLIKLKAIFELLEAVTDKCEDVANIIEGIVLENA</sequence>
<dbReference type="InterPro" id="IPR018445">
    <property type="entry name" value="Put_Phosphate_transp_reg"/>
</dbReference>
<proteinExistence type="inferred from homology"/>
<dbReference type="PANTHER" id="PTHR37298:SF1">
    <property type="entry name" value="UPF0111 PROTEIN YKAA"/>
    <property type="match status" value="1"/>
</dbReference>
<dbReference type="SUPFAM" id="SSF109755">
    <property type="entry name" value="PhoU-like"/>
    <property type="match status" value="1"/>
</dbReference>
<organism evidence="3 4">
    <name type="scientific">Mycetohabitans rhizoxinica (strain DSM 19002 / CIP 109453 / HKI 454)</name>
    <name type="common">Paraburkholderia rhizoxinica</name>
    <dbReference type="NCBI Taxonomy" id="882378"/>
    <lineage>
        <taxon>Bacteria</taxon>
        <taxon>Pseudomonadati</taxon>
        <taxon>Pseudomonadota</taxon>
        <taxon>Betaproteobacteria</taxon>
        <taxon>Burkholderiales</taxon>
        <taxon>Burkholderiaceae</taxon>
        <taxon>Mycetohabitans</taxon>
    </lineage>
</organism>
<evidence type="ECO:0000256" key="2">
    <source>
        <dbReference type="SAM" id="Coils"/>
    </source>
</evidence>
<dbReference type="HOGENOM" id="CLU_086031_2_0_4"/>
<evidence type="ECO:0000256" key="1">
    <source>
        <dbReference type="ARBA" id="ARBA00008591"/>
    </source>
</evidence>
<dbReference type="InterPro" id="IPR052912">
    <property type="entry name" value="UPF0111_domain"/>
</dbReference>
<feature type="coiled-coil region" evidence="2">
    <location>
        <begin position="97"/>
        <end position="127"/>
    </location>
</feature>
<dbReference type="Gene3D" id="1.20.58.220">
    <property type="entry name" value="Phosphate transport system protein phou homolog 2, domain 2"/>
    <property type="match status" value="1"/>
</dbReference>
<dbReference type="InterPro" id="IPR038078">
    <property type="entry name" value="PhoU-like_sf"/>
</dbReference>
<dbReference type="EMBL" id="FR687359">
    <property type="protein sequence ID" value="CBW74914.1"/>
    <property type="molecule type" value="Genomic_DNA"/>
</dbReference>
<gene>
    <name evidence="3" type="ordered locus">RBRH_03690</name>
</gene>
<dbReference type="Pfam" id="PF01865">
    <property type="entry name" value="PhoU_div"/>
    <property type="match status" value="1"/>
</dbReference>
<comment type="similarity">
    <text evidence="1">Belongs to the UPF0111 family.</text>
</comment>
<dbReference type="STRING" id="882378.RBRH_03690"/>
<dbReference type="eggNOG" id="COG1392">
    <property type="taxonomic scope" value="Bacteria"/>
</dbReference>
<dbReference type="AlphaFoldDB" id="E5AQN2"/>